<name>A0A2N3YJ30_9MICO</name>
<keyword evidence="2" id="KW-1185">Reference proteome</keyword>
<reference evidence="1 2" key="1">
    <citation type="submission" date="2017-12" db="EMBL/GenBank/DDBJ databases">
        <title>Sequencing the genomes of 1000 Actinobacteria strains.</title>
        <authorList>
            <person name="Klenk H.-P."/>
        </authorList>
    </citation>
    <scope>NUCLEOTIDE SEQUENCE [LARGE SCALE GENOMIC DNA]</scope>
    <source>
        <strain evidence="1 2">DSM 12806</strain>
    </source>
</reference>
<accession>A0A2N3YJ30</accession>
<evidence type="ECO:0000313" key="2">
    <source>
        <dbReference type="Proteomes" id="UP000233781"/>
    </source>
</evidence>
<gene>
    <name evidence="1" type="ORF">ATL31_1681</name>
</gene>
<dbReference type="AlphaFoldDB" id="A0A2N3YJ30"/>
<dbReference type="Proteomes" id="UP000233781">
    <property type="component" value="Unassembled WGS sequence"/>
</dbReference>
<comment type="caution">
    <text evidence="1">The sequence shown here is derived from an EMBL/GenBank/DDBJ whole genome shotgun (WGS) entry which is preliminary data.</text>
</comment>
<evidence type="ECO:0000313" key="1">
    <source>
        <dbReference type="EMBL" id="PKW26855.1"/>
    </source>
</evidence>
<sequence>MTPTPEHEFLLAAAPLDEVDDLVLAELRDLYAHHDPMPGDLLDRIKFSMSIASLEAEVAEIVSSASLATVRGTEYDRVETVTFASDGLSVMVSTEPSGAGRADVLGWSSEGLIEVELRERGRTRTTTADDEGRFTFIGVERGLVSFVLRRTDPEAPPVITPAIEL</sequence>
<organism evidence="1 2">
    <name type="scientific">Phycicoccus duodecadis</name>
    <dbReference type="NCBI Taxonomy" id="173053"/>
    <lineage>
        <taxon>Bacteria</taxon>
        <taxon>Bacillati</taxon>
        <taxon>Actinomycetota</taxon>
        <taxon>Actinomycetes</taxon>
        <taxon>Micrococcales</taxon>
        <taxon>Intrasporangiaceae</taxon>
        <taxon>Phycicoccus</taxon>
    </lineage>
</organism>
<proteinExistence type="predicted"/>
<dbReference type="RefSeq" id="WP_101395357.1">
    <property type="nucleotide sequence ID" value="NZ_PJNE01000001.1"/>
</dbReference>
<dbReference type="OrthoDB" id="3689408at2"/>
<dbReference type="EMBL" id="PJNE01000001">
    <property type="protein sequence ID" value="PKW26855.1"/>
    <property type="molecule type" value="Genomic_DNA"/>
</dbReference>
<protein>
    <recommendedName>
        <fullName evidence="3">Carboxypeptidase regulatory-like domain-containing protein</fullName>
    </recommendedName>
</protein>
<evidence type="ECO:0008006" key="3">
    <source>
        <dbReference type="Google" id="ProtNLM"/>
    </source>
</evidence>